<feature type="domain" description="Blue (type 1) copper" evidence="7">
    <location>
        <begin position="38"/>
        <end position="140"/>
    </location>
</feature>
<evidence type="ECO:0000256" key="3">
    <source>
        <dbReference type="ARBA" id="ARBA00022723"/>
    </source>
</evidence>
<dbReference type="SUPFAM" id="SSF49503">
    <property type="entry name" value="Cupredoxins"/>
    <property type="match status" value="1"/>
</dbReference>
<dbReference type="PROSITE" id="PS51257">
    <property type="entry name" value="PROKAR_LIPOPROTEIN"/>
    <property type="match status" value="1"/>
</dbReference>
<dbReference type="GO" id="GO:0009055">
    <property type="term" value="F:electron transfer activity"/>
    <property type="evidence" value="ECO:0007669"/>
    <property type="project" value="InterPro"/>
</dbReference>
<evidence type="ECO:0000256" key="1">
    <source>
        <dbReference type="ARBA" id="ARBA00004370"/>
    </source>
</evidence>
<evidence type="ECO:0000313" key="8">
    <source>
        <dbReference type="EMBL" id="MCX2818101.1"/>
    </source>
</evidence>
<dbReference type="GO" id="GO:0005507">
    <property type="term" value="F:copper ion binding"/>
    <property type="evidence" value="ECO:0007669"/>
    <property type="project" value="InterPro"/>
</dbReference>
<dbReference type="Gene3D" id="2.60.40.420">
    <property type="entry name" value="Cupredoxins - blue copper proteins"/>
    <property type="match status" value="1"/>
</dbReference>
<evidence type="ECO:0000256" key="4">
    <source>
        <dbReference type="ARBA" id="ARBA00022982"/>
    </source>
</evidence>
<keyword evidence="4" id="KW-0249">Electron transport</keyword>
<keyword evidence="3" id="KW-0479">Metal-binding</keyword>
<keyword evidence="5" id="KW-0186">Copper</keyword>
<evidence type="ECO:0000259" key="7">
    <source>
        <dbReference type="Pfam" id="PF00127"/>
    </source>
</evidence>
<dbReference type="AlphaFoldDB" id="A0A9Q4C4C9"/>
<comment type="caution">
    <text evidence="8">The sequence shown here is derived from an EMBL/GenBank/DDBJ whole genome shotgun (WGS) entry which is preliminary data.</text>
</comment>
<organism evidence="8 9">
    <name type="scientific">Halorutilus salinus</name>
    <dbReference type="NCBI Taxonomy" id="2487751"/>
    <lineage>
        <taxon>Archaea</taxon>
        <taxon>Methanobacteriati</taxon>
        <taxon>Methanobacteriota</taxon>
        <taxon>Stenosarchaea group</taxon>
        <taxon>Halobacteria</taxon>
        <taxon>Halorutilales</taxon>
        <taxon>Halorutilaceae</taxon>
        <taxon>Halorutilus</taxon>
    </lineage>
</organism>
<evidence type="ECO:0000256" key="5">
    <source>
        <dbReference type="ARBA" id="ARBA00023008"/>
    </source>
</evidence>
<proteinExistence type="predicted"/>
<evidence type="ECO:0000256" key="6">
    <source>
        <dbReference type="ARBA" id="ARBA00023136"/>
    </source>
</evidence>
<comment type="subcellular location">
    <subcellularLocation>
        <location evidence="1">Membrane</location>
    </subcellularLocation>
</comment>
<dbReference type="InterPro" id="IPR000923">
    <property type="entry name" value="BlueCu_1"/>
</dbReference>
<reference evidence="8" key="1">
    <citation type="submission" date="2022-09" db="EMBL/GenBank/DDBJ databases">
        <title>Haloadaptaus new haloarchaeum isolated from saline soil.</title>
        <authorList>
            <person name="Duran-Viseras A."/>
            <person name="Sanchez-Porro C."/>
            <person name="Ventosa A."/>
        </authorList>
    </citation>
    <scope>NUCLEOTIDE SEQUENCE</scope>
    <source>
        <strain evidence="8">F3-133</strain>
    </source>
</reference>
<dbReference type="PANTHER" id="PTHR34192">
    <property type="entry name" value="PLASTOCYANIN MAJOR ISOFORM, CHLOROPLASTIC-RELATED"/>
    <property type="match status" value="1"/>
</dbReference>
<dbReference type="InterPro" id="IPR028871">
    <property type="entry name" value="BlueCu_1_BS"/>
</dbReference>
<keyword evidence="9" id="KW-1185">Reference proteome</keyword>
<accession>A0A9Q4C4C9</accession>
<protein>
    <submittedName>
        <fullName evidence="8">Plastocyanin/azurin family copper-binding protein</fullName>
    </submittedName>
</protein>
<dbReference type="PROSITE" id="PS00196">
    <property type="entry name" value="COPPER_BLUE"/>
    <property type="match status" value="1"/>
</dbReference>
<dbReference type="Pfam" id="PF00127">
    <property type="entry name" value="Copper-bind"/>
    <property type="match status" value="1"/>
</dbReference>
<dbReference type="RefSeq" id="WP_266085762.1">
    <property type="nucleotide sequence ID" value="NZ_RKLV01000002.1"/>
</dbReference>
<name>A0A9Q4C4C9_9EURY</name>
<dbReference type="GO" id="GO:0016020">
    <property type="term" value="C:membrane"/>
    <property type="evidence" value="ECO:0007669"/>
    <property type="project" value="UniProtKB-SubCell"/>
</dbReference>
<evidence type="ECO:0000256" key="2">
    <source>
        <dbReference type="ARBA" id="ARBA00022448"/>
    </source>
</evidence>
<keyword evidence="6" id="KW-0472">Membrane</keyword>
<dbReference type="EMBL" id="RKLV01000002">
    <property type="protein sequence ID" value="MCX2818101.1"/>
    <property type="molecule type" value="Genomic_DNA"/>
</dbReference>
<dbReference type="Proteomes" id="UP001149411">
    <property type="component" value="Unassembled WGS sequence"/>
</dbReference>
<evidence type="ECO:0000313" key="9">
    <source>
        <dbReference type="Proteomes" id="UP001149411"/>
    </source>
</evidence>
<dbReference type="InterPro" id="IPR008972">
    <property type="entry name" value="Cupredoxin"/>
</dbReference>
<gene>
    <name evidence="8" type="ORF">EGH25_01865</name>
</gene>
<keyword evidence="2" id="KW-0813">Transport</keyword>
<sequence length="143" mass="15391">MKRRAFLAVGAGTLASLSGCLSVTGEENLCGGEGCDVGMRRMAFIPETFEITVGDTVGWRNTSGADHTVTAYEGGIPDGAEFFASGGYETEQEARDAWYDDRGGRIGVRETYEHTFEVPGTYSYFCIPHERGGMIGQIVVSEA</sequence>
<dbReference type="PANTHER" id="PTHR34192:SF10">
    <property type="entry name" value="PLASTOCYANIN MAJOR ISOFORM, CHLOROPLASTIC-RELATED"/>
    <property type="match status" value="1"/>
</dbReference>